<protein>
    <submittedName>
        <fullName evidence="1">Uncharacterized protein</fullName>
    </submittedName>
</protein>
<reference evidence="1" key="1">
    <citation type="submission" date="2023-04" db="EMBL/GenBank/DDBJ databases">
        <title>Draft Genome sequencing of Naganishia species isolated from polar environments using Oxford Nanopore Technology.</title>
        <authorList>
            <person name="Leo P."/>
            <person name="Venkateswaran K."/>
        </authorList>
    </citation>
    <scope>NUCLEOTIDE SEQUENCE</scope>
    <source>
        <strain evidence="1">MNA-CCFEE 5423</strain>
    </source>
</reference>
<organism evidence="1 2">
    <name type="scientific">Naganishia friedmannii</name>
    <dbReference type="NCBI Taxonomy" id="89922"/>
    <lineage>
        <taxon>Eukaryota</taxon>
        <taxon>Fungi</taxon>
        <taxon>Dikarya</taxon>
        <taxon>Basidiomycota</taxon>
        <taxon>Agaricomycotina</taxon>
        <taxon>Tremellomycetes</taxon>
        <taxon>Filobasidiales</taxon>
        <taxon>Filobasidiaceae</taxon>
        <taxon>Naganishia</taxon>
    </lineage>
</organism>
<comment type="caution">
    <text evidence="1">The sequence shown here is derived from an EMBL/GenBank/DDBJ whole genome shotgun (WGS) entry which is preliminary data.</text>
</comment>
<dbReference type="EMBL" id="JASBWT010000043">
    <property type="protein sequence ID" value="KAJ9092032.1"/>
    <property type="molecule type" value="Genomic_DNA"/>
</dbReference>
<accession>A0ACC2UYH8</accession>
<evidence type="ECO:0000313" key="1">
    <source>
        <dbReference type="EMBL" id="KAJ9092032.1"/>
    </source>
</evidence>
<keyword evidence="2" id="KW-1185">Reference proteome</keyword>
<gene>
    <name evidence="1" type="ORF">QFC21_007012</name>
</gene>
<evidence type="ECO:0000313" key="2">
    <source>
        <dbReference type="Proteomes" id="UP001227268"/>
    </source>
</evidence>
<dbReference type="Proteomes" id="UP001227268">
    <property type="component" value="Unassembled WGS sequence"/>
</dbReference>
<name>A0ACC2UYH8_9TREE</name>
<sequence>MSSRIARQAYTLARSAVARPTAVARAARVVAPRWSTLSAVKTFSTSSIRLGGGQTDAALSAKLAEEFAYEQDSATALAGREPEWLEEFTSSGIWKINDKVGADEVTLERQFGNEKLKLTFSISDLDNPPDTSDLALEEGAEAAAPEPTFPVRASLNITKSGDTRGALVLDLLVEDESFIIDNTSFYPERALAEDMTAEGDWKRRGTYVGPRFDHLDEEVQSQFEQFLEERDVNGNLAMFIPLYCEYKEQKEYVSWLGNVKNFIDV</sequence>
<proteinExistence type="predicted"/>